<organism evidence="1 2">
    <name type="scientific">Metabacillus idriensis</name>
    <dbReference type="NCBI Taxonomy" id="324768"/>
    <lineage>
        <taxon>Bacteria</taxon>
        <taxon>Bacillati</taxon>
        <taxon>Bacillota</taxon>
        <taxon>Bacilli</taxon>
        <taxon>Bacillales</taxon>
        <taxon>Bacillaceae</taxon>
        <taxon>Metabacillus</taxon>
    </lineage>
</organism>
<reference evidence="1 2" key="1">
    <citation type="submission" date="2019-11" db="EMBL/GenBank/DDBJ databases">
        <title>Bacillus idriensis genome.</title>
        <authorList>
            <person name="Konopka E.N."/>
            <person name="Newman J.D."/>
        </authorList>
    </citation>
    <scope>NUCLEOTIDE SEQUENCE [LARGE SCALE GENOMIC DNA]</scope>
    <source>
        <strain evidence="1 2">DSM 19097</strain>
    </source>
</reference>
<dbReference type="AlphaFoldDB" id="A0A6I2MDK9"/>
<evidence type="ECO:0000313" key="2">
    <source>
        <dbReference type="Proteomes" id="UP000441585"/>
    </source>
</evidence>
<sequence>MNTIKLSIEELIFSFYSEGLYEQGISLKEAFFSDINDSELQMMLEIASRSLMAKDMIKEVNGHYKLKDEYTGYIQILSHAECTIQFSKFSPDLSKEEALSIHIHNGKVFAHEVLYDQQIHTINKLSEKEANQLITSRFSHKTLPKDRKIITTLTNENFEQLLEEVSQTTLLSSDRTDKWISQIQPVDADLFTDFINDMFSRKARLDSMLLLTYDNNNNPSVADLCFVIPGKETDWLISKNPENQFNLESASKDFLESFVPSSIFKLRASSF</sequence>
<gene>
    <name evidence="1" type="ORF">GJU41_14085</name>
</gene>
<protein>
    <submittedName>
        <fullName evidence="1">Uncharacterized protein</fullName>
    </submittedName>
</protein>
<keyword evidence="2" id="KW-1185">Reference proteome</keyword>
<name>A0A6I2MDK9_9BACI</name>
<evidence type="ECO:0000313" key="1">
    <source>
        <dbReference type="EMBL" id="MRX55106.1"/>
    </source>
</evidence>
<dbReference type="RefSeq" id="WP_070879556.1">
    <property type="nucleotide sequence ID" value="NZ_CAJFZX010000004.1"/>
</dbReference>
<comment type="caution">
    <text evidence="1">The sequence shown here is derived from an EMBL/GenBank/DDBJ whole genome shotgun (WGS) entry which is preliminary data.</text>
</comment>
<dbReference type="EMBL" id="WKKF01000003">
    <property type="protein sequence ID" value="MRX55106.1"/>
    <property type="molecule type" value="Genomic_DNA"/>
</dbReference>
<proteinExistence type="predicted"/>
<dbReference type="Proteomes" id="UP000441585">
    <property type="component" value="Unassembled WGS sequence"/>
</dbReference>
<accession>A0A6I2MDK9</accession>